<dbReference type="Proteomes" id="UP000321805">
    <property type="component" value="Chromosome"/>
</dbReference>
<feature type="domain" description="HpcH/HpaI aldolase/citrate lyase" evidence="4">
    <location>
        <begin position="24"/>
        <end position="241"/>
    </location>
</feature>
<keyword evidence="2" id="KW-0479">Metal-binding</keyword>
<dbReference type="InterPro" id="IPR005000">
    <property type="entry name" value="Aldolase/citrate-lyase_domain"/>
</dbReference>
<keyword evidence="6" id="KW-1185">Reference proteome</keyword>
<dbReference type="EMBL" id="CP042430">
    <property type="protein sequence ID" value="QEC47571.1"/>
    <property type="molecule type" value="Genomic_DNA"/>
</dbReference>
<dbReference type="SUPFAM" id="SSF51621">
    <property type="entry name" value="Phosphoenolpyruvate/pyruvate domain"/>
    <property type="match status" value="1"/>
</dbReference>
<dbReference type="KEGG" id="bsol:FSW04_08275"/>
<dbReference type="PANTHER" id="PTHR30502">
    <property type="entry name" value="2-KETO-3-DEOXY-L-RHAMNONATE ALDOLASE"/>
    <property type="match status" value="1"/>
</dbReference>
<evidence type="ECO:0000256" key="3">
    <source>
        <dbReference type="ARBA" id="ARBA00023239"/>
    </source>
</evidence>
<dbReference type="InterPro" id="IPR040442">
    <property type="entry name" value="Pyrv_kinase-like_dom_sf"/>
</dbReference>
<evidence type="ECO:0000256" key="1">
    <source>
        <dbReference type="ARBA" id="ARBA00005568"/>
    </source>
</evidence>
<evidence type="ECO:0000313" key="5">
    <source>
        <dbReference type="EMBL" id="QEC47571.1"/>
    </source>
</evidence>
<dbReference type="AlphaFoldDB" id="A0A5B8U3R5"/>
<dbReference type="PANTHER" id="PTHR30502:SF0">
    <property type="entry name" value="PHOSPHOENOLPYRUVATE CARBOXYLASE FAMILY PROTEIN"/>
    <property type="match status" value="1"/>
</dbReference>
<keyword evidence="3" id="KW-0456">Lyase</keyword>
<evidence type="ECO:0000256" key="2">
    <source>
        <dbReference type="ARBA" id="ARBA00022723"/>
    </source>
</evidence>
<dbReference type="GO" id="GO:0046872">
    <property type="term" value="F:metal ion binding"/>
    <property type="evidence" value="ECO:0007669"/>
    <property type="project" value="UniProtKB-KW"/>
</dbReference>
<comment type="similarity">
    <text evidence="1">Belongs to the HpcH/HpaI aldolase family.</text>
</comment>
<protein>
    <submittedName>
        <fullName evidence="5">Aldolase</fullName>
    </submittedName>
</protein>
<dbReference type="RefSeq" id="WP_146918178.1">
    <property type="nucleotide sequence ID" value="NZ_CP042430.1"/>
</dbReference>
<dbReference type="Gene3D" id="3.20.20.60">
    <property type="entry name" value="Phosphoenolpyruvate-binding domains"/>
    <property type="match status" value="1"/>
</dbReference>
<dbReference type="GO" id="GO:0016832">
    <property type="term" value="F:aldehyde-lyase activity"/>
    <property type="evidence" value="ECO:0007669"/>
    <property type="project" value="TreeGrafter"/>
</dbReference>
<evidence type="ECO:0000259" key="4">
    <source>
        <dbReference type="Pfam" id="PF03328"/>
    </source>
</evidence>
<organism evidence="5 6">
    <name type="scientific">Baekduia soli</name>
    <dbReference type="NCBI Taxonomy" id="496014"/>
    <lineage>
        <taxon>Bacteria</taxon>
        <taxon>Bacillati</taxon>
        <taxon>Actinomycetota</taxon>
        <taxon>Thermoleophilia</taxon>
        <taxon>Solirubrobacterales</taxon>
        <taxon>Baekduiaceae</taxon>
        <taxon>Baekduia</taxon>
    </lineage>
</organism>
<accession>A0A5B8U3R5</accession>
<name>A0A5B8U3R5_9ACTN</name>
<dbReference type="GO" id="GO:0005737">
    <property type="term" value="C:cytoplasm"/>
    <property type="evidence" value="ECO:0007669"/>
    <property type="project" value="TreeGrafter"/>
</dbReference>
<dbReference type="InterPro" id="IPR050251">
    <property type="entry name" value="HpcH-HpaI_aldolase"/>
</dbReference>
<dbReference type="OrthoDB" id="3353438at2"/>
<dbReference type="Pfam" id="PF03328">
    <property type="entry name" value="HpcH_HpaI"/>
    <property type="match status" value="1"/>
</dbReference>
<evidence type="ECO:0000313" key="6">
    <source>
        <dbReference type="Proteomes" id="UP000321805"/>
    </source>
</evidence>
<gene>
    <name evidence="5" type="ORF">FSW04_08275</name>
</gene>
<dbReference type="InterPro" id="IPR015813">
    <property type="entry name" value="Pyrv/PenolPyrv_kinase-like_dom"/>
</dbReference>
<sequence length="261" mass="27686">MRENAVKRTLDAGGVSIGTFVAELATPNIGRLAASAGVDFMVIDQEHTGLTLESVKTIVSASRSYDLTPIVRVPDAQYHLIAGALDVGAMGIMVPQVETVEEAEQIVSWAKYPPAGERGCGIYYPDLLIEGGLGATELRHNDQTQLIIQIESVKGVEAVHELAAIEGIDVLWIGAADLTTTMGIPGQFDDPRYLEALQTVASAAQAAGKVAGMLSRTTDEAQLLLDLGYRMISHSADLWLYAAALKTGVDELRALTPGAGR</sequence>
<proteinExistence type="inferred from homology"/>
<reference evidence="5 6" key="1">
    <citation type="journal article" date="2018" name="J. Microbiol.">
        <title>Baekduia soli gen. nov., sp. nov., a novel bacterium isolated from the soil of Baekdu Mountain and proposal of a novel family name, Baekduiaceae fam. nov.</title>
        <authorList>
            <person name="An D.S."/>
            <person name="Siddiqi M.Z."/>
            <person name="Kim K.H."/>
            <person name="Yu H.S."/>
            <person name="Im W.T."/>
        </authorList>
    </citation>
    <scope>NUCLEOTIDE SEQUENCE [LARGE SCALE GENOMIC DNA]</scope>
    <source>
        <strain evidence="5 6">BR7-21</strain>
    </source>
</reference>